<comment type="caution">
    <text evidence="1">The sequence shown here is derived from an EMBL/GenBank/DDBJ whole genome shotgun (WGS) entry which is preliminary data.</text>
</comment>
<organism evidence="1 2">
    <name type="scientific">Suillus fuscotomentosus</name>
    <dbReference type="NCBI Taxonomy" id="1912939"/>
    <lineage>
        <taxon>Eukaryota</taxon>
        <taxon>Fungi</taxon>
        <taxon>Dikarya</taxon>
        <taxon>Basidiomycota</taxon>
        <taxon>Agaricomycotina</taxon>
        <taxon>Agaricomycetes</taxon>
        <taxon>Agaricomycetidae</taxon>
        <taxon>Boletales</taxon>
        <taxon>Suillineae</taxon>
        <taxon>Suillaceae</taxon>
        <taxon>Suillus</taxon>
    </lineage>
</organism>
<dbReference type="AlphaFoldDB" id="A0AAD4HGX7"/>
<proteinExistence type="predicted"/>
<sequence length="147" mass="16971">MNTGQNKHIYLEVPTFLGTDCRKIHSNDRLVDRGTQTAVEIAGTSSTRLGDFHRVMNDRSIGEVESELDQVKQKLRTTEDTVAYLSDKVGTYRRRWLEEYYRAENLKHHMPCEVCIPDLPQIAEGIPSPGFSPEFLEWEEQNYGEHT</sequence>
<evidence type="ECO:0000313" key="1">
    <source>
        <dbReference type="EMBL" id="KAG1895079.1"/>
    </source>
</evidence>
<dbReference type="EMBL" id="JABBWK010000071">
    <property type="protein sequence ID" value="KAG1895079.1"/>
    <property type="molecule type" value="Genomic_DNA"/>
</dbReference>
<dbReference type="Proteomes" id="UP001195769">
    <property type="component" value="Unassembled WGS sequence"/>
</dbReference>
<dbReference type="GeneID" id="64671755"/>
<keyword evidence="2" id="KW-1185">Reference proteome</keyword>
<evidence type="ECO:0000313" key="2">
    <source>
        <dbReference type="Proteomes" id="UP001195769"/>
    </source>
</evidence>
<name>A0AAD4HGX7_9AGAM</name>
<accession>A0AAD4HGX7</accession>
<dbReference type="RefSeq" id="XP_041220655.1">
    <property type="nucleotide sequence ID" value="XM_041377457.1"/>
</dbReference>
<reference evidence="1" key="1">
    <citation type="journal article" date="2020" name="New Phytol.">
        <title>Comparative genomics reveals dynamic genome evolution in host specialist ectomycorrhizal fungi.</title>
        <authorList>
            <person name="Lofgren L.A."/>
            <person name="Nguyen N.H."/>
            <person name="Vilgalys R."/>
            <person name="Ruytinx J."/>
            <person name="Liao H.L."/>
            <person name="Branco S."/>
            <person name="Kuo A."/>
            <person name="LaButti K."/>
            <person name="Lipzen A."/>
            <person name="Andreopoulos W."/>
            <person name="Pangilinan J."/>
            <person name="Riley R."/>
            <person name="Hundley H."/>
            <person name="Na H."/>
            <person name="Barry K."/>
            <person name="Grigoriev I.V."/>
            <person name="Stajich J.E."/>
            <person name="Kennedy P.G."/>
        </authorList>
    </citation>
    <scope>NUCLEOTIDE SEQUENCE</scope>
    <source>
        <strain evidence="1">FC203</strain>
    </source>
</reference>
<protein>
    <submittedName>
        <fullName evidence="1">Uncharacterized protein</fullName>
    </submittedName>
</protein>
<gene>
    <name evidence="1" type="ORF">F5891DRAFT_984534</name>
</gene>